<evidence type="ECO:0000256" key="14">
    <source>
        <dbReference type="PROSITE-ProRule" id="PRU00169"/>
    </source>
</evidence>
<accession>A0ABP8RVJ6</accession>
<dbReference type="InterPro" id="IPR003660">
    <property type="entry name" value="HAMP_dom"/>
</dbReference>
<evidence type="ECO:0000259" key="16">
    <source>
        <dbReference type="PROSITE" id="PS50109"/>
    </source>
</evidence>
<dbReference type="InterPro" id="IPR003661">
    <property type="entry name" value="HisK_dim/P_dom"/>
</dbReference>
<dbReference type="Gene3D" id="6.10.340.10">
    <property type="match status" value="1"/>
</dbReference>
<keyword evidence="11 15" id="KW-1133">Transmembrane helix</keyword>
<evidence type="ECO:0000256" key="12">
    <source>
        <dbReference type="ARBA" id="ARBA00023012"/>
    </source>
</evidence>
<keyword evidence="13 15" id="KW-0472">Membrane</keyword>
<keyword evidence="4" id="KW-1003">Cell membrane</keyword>
<dbReference type="InterPro" id="IPR036097">
    <property type="entry name" value="HisK_dim/P_sf"/>
</dbReference>
<dbReference type="CDD" id="cd00156">
    <property type="entry name" value="REC"/>
    <property type="match status" value="1"/>
</dbReference>
<evidence type="ECO:0000256" key="11">
    <source>
        <dbReference type="ARBA" id="ARBA00022989"/>
    </source>
</evidence>
<evidence type="ECO:0000256" key="7">
    <source>
        <dbReference type="ARBA" id="ARBA00022692"/>
    </source>
</evidence>
<dbReference type="Pfam" id="PF00072">
    <property type="entry name" value="Response_reg"/>
    <property type="match status" value="1"/>
</dbReference>
<evidence type="ECO:0000256" key="5">
    <source>
        <dbReference type="ARBA" id="ARBA00022553"/>
    </source>
</evidence>
<comment type="catalytic activity">
    <reaction evidence="1">
        <text>ATP + protein L-histidine = ADP + protein N-phospho-L-histidine.</text>
        <dbReference type="EC" id="2.7.13.3"/>
    </reaction>
</comment>
<dbReference type="PRINTS" id="PR00344">
    <property type="entry name" value="BCTRLSENSOR"/>
</dbReference>
<dbReference type="SUPFAM" id="SSF47226">
    <property type="entry name" value="Histidine-containing phosphotransfer domain, HPT domain"/>
    <property type="match status" value="1"/>
</dbReference>
<dbReference type="Proteomes" id="UP001501598">
    <property type="component" value="Unassembled WGS sequence"/>
</dbReference>
<dbReference type="InterPro" id="IPR003594">
    <property type="entry name" value="HATPase_dom"/>
</dbReference>
<proteinExistence type="predicted"/>
<keyword evidence="9" id="KW-0418">Kinase</keyword>
<keyword evidence="5 14" id="KW-0597">Phosphoprotein</keyword>
<dbReference type="InterPro" id="IPR011006">
    <property type="entry name" value="CheY-like_superfamily"/>
</dbReference>
<feature type="modified residue" description="4-aspartylphosphate" evidence="14">
    <location>
        <position position="836"/>
    </location>
</feature>
<dbReference type="CDD" id="cd16922">
    <property type="entry name" value="HATPase_EvgS-ArcB-TorS-like"/>
    <property type="match status" value="1"/>
</dbReference>
<dbReference type="EMBL" id="BAABGT010000053">
    <property type="protein sequence ID" value="GAA4549910.1"/>
    <property type="molecule type" value="Genomic_DNA"/>
</dbReference>
<dbReference type="Pfam" id="PF00672">
    <property type="entry name" value="HAMP"/>
    <property type="match status" value="1"/>
</dbReference>
<dbReference type="PROSITE" id="PS50110">
    <property type="entry name" value="RESPONSE_REGULATORY"/>
    <property type="match status" value="2"/>
</dbReference>
<dbReference type="Gene3D" id="3.40.50.2300">
    <property type="match status" value="2"/>
</dbReference>
<dbReference type="InterPro" id="IPR001789">
    <property type="entry name" value="Sig_transdc_resp-reg_receiver"/>
</dbReference>
<keyword evidence="7 15" id="KW-0812">Transmembrane</keyword>
<dbReference type="CDD" id="cd00082">
    <property type="entry name" value="HisKA"/>
    <property type="match status" value="1"/>
</dbReference>
<reference evidence="20" key="1">
    <citation type="journal article" date="2019" name="Int. J. Syst. Evol. Microbiol.">
        <title>The Global Catalogue of Microorganisms (GCM) 10K type strain sequencing project: providing services to taxonomists for standard genome sequencing and annotation.</title>
        <authorList>
            <consortium name="The Broad Institute Genomics Platform"/>
            <consortium name="The Broad Institute Genome Sequencing Center for Infectious Disease"/>
            <person name="Wu L."/>
            <person name="Ma J."/>
        </authorList>
    </citation>
    <scope>NUCLEOTIDE SEQUENCE [LARGE SCALE GENOMIC DNA]</scope>
    <source>
        <strain evidence="20">JCM 17906</strain>
    </source>
</reference>
<feature type="transmembrane region" description="Helical" evidence="15">
    <location>
        <begin position="12"/>
        <end position="35"/>
    </location>
</feature>
<gene>
    <name evidence="19" type="ORF">GCM10023175_38960</name>
</gene>
<evidence type="ECO:0000256" key="1">
    <source>
        <dbReference type="ARBA" id="ARBA00000085"/>
    </source>
</evidence>
<evidence type="ECO:0000259" key="18">
    <source>
        <dbReference type="PROSITE" id="PS50885"/>
    </source>
</evidence>
<dbReference type="EC" id="2.7.13.3" evidence="3"/>
<comment type="subcellular location">
    <subcellularLocation>
        <location evidence="2">Cell membrane</location>
        <topology evidence="2">Multi-pass membrane protein</topology>
    </subcellularLocation>
</comment>
<evidence type="ECO:0000256" key="3">
    <source>
        <dbReference type="ARBA" id="ARBA00012438"/>
    </source>
</evidence>
<evidence type="ECO:0000256" key="13">
    <source>
        <dbReference type="ARBA" id="ARBA00023136"/>
    </source>
</evidence>
<feature type="modified residue" description="4-aspartylphosphate" evidence="14">
    <location>
        <position position="723"/>
    </location>
</feature>
<evidence type="ECO:0000256" key="10">
    <source>
        <dbReference type="ARBA" id="ARBA00022840"/>
    </source>
</evidence>
<dbReference type="CDD" id="cd06225">
    <property type="entry name" value="HAMP"/>
    <property type="match status" value="1"/>
</dbReference>
<feature type="domain" description="HAMP" evidence="18">
    <location>
        <begin position="239"/>
        <end position="291"/>
    </location>
</feature>
<dbReference type="Gene3D" id="1.10.287.130">
    <property type="match status" value="1"/>
</dbReference>
<dbReference type="SUPFAM" id="SSF158472">
    <property type="entry name" value="HAMP domain-like"/>
    <property type="match status" value="1"/>
</dbReference>
<dbReference type="PROSITE" id="PS50109">
    <property type="entry name" value="HIS_KIN"/>
    <property type="match status" value="1"/>
</dbReference>
<feature type="domain" description="Response regulatory" evidence="17">
    <location>
        <begin position="787"/>
        <end position="900"/>
    </location>
</feature>
<dbReference type="InterPro" id="IPR005467">
    <property type="entry name" value="His_kinase_dom"/>
</dbReference>
<evidence type="ECO:0000256" key="6">
    <source>
        <dbReference type="ARBA" id="ARBA00022679"/>
    </source>
</evidence>
<evidence type="ECO:0000256" key="15">
    <source>
        <dbReference type="SAM" id="Phobius"/>
    </source>
</evidence>
<feature type="transmembrane region" description="Helical" evidence="15">
    <location>
        <begin position="215"/>
        <end position="236"/>
    </location>
</feature>
<dbReference type="SUPFAM" id="SSF55781">
    <property type="entry name" value="GAF domain-like"/>
    <property type="match status" value="1"/>
</dbReference>
<dbReference type="InterPro" id="IPR004358">
    <property type="entry name" value="Sig_transdc_His_kin-like_C"/>
</dbReference>
<feature type="domain" description="Response regulatory" evidence="17">
    <location>
        <begin position="673"/>
        <end position="778"/>
    </location>
</feature>
<keyword evidence="10" id="KW-0067">ATP-binding</keyword>
<dbReference type="PROSITE" id="PS50885">
    <property type="entry name" value="HAMP"/>
    <property type="match status" value="1"/>
</dbReference>
<dbReference type="Gene3D" id="1.20.120.160">
    <property type="entry name" value="HPT domain"/>
    <property type="match status" value="1"/>
</dbReference>
<evidence type="ECO:0000256" key="2">
    <source>
        <dbReference type="ARBA" id="ARBA00004651"/>
    </source>
</evidence>
<dbReference type="SUPFAM" id="SSF47384">
    <property type="entry name" value="Homodimeric domain of signal transducing histidine kinase"/>
    <property type="match status" value="1"/>
</dbReference>
<dbReference type="SMART" id="SM00388">
    <property type="entry name" value="HisKA"/>
    <property type="match status" value="1"/>
</dbReference>
<evidence type="ECO:0000256" key="4">
    <source>
        <dbReference type="ARBA" id="ARBA00022475"/>
    </source>
</evidence>
<keyword evidence="20" id="KW-1185">Reference proteome</keyword>
<dbReference type="PANTHER" id="PTHR45339">
    <property type="entry name" value="HYBRID SIGNAL TRANSDUCTION HISTIDINE KINASE J"/>
    <property type="match status" value="1"/>
</dbReference>
<keyword evidence="8" id="KW-0547">Nucleotide-binding</keyword>
<protein>
    <recommendedName>
        <fullName evidence="3">histidine kinase</fullName>
        <ecNumber evidence="3">2.7.13.3</ecNumber>
    </recommendedName>
</protein>
<dbReference type="Pfam" id="PF02518">
    <property type="entry name" value="HATPase_c"/>
    <property type="match status" value="1"/>
</dbReference>
<evidence type="ECO:0000256" key="9">
    <source>
        <dbReference type="ARBA" id="ARBA00022777"/>
    </source>
</evidence>
<organism evidence="19 20">
    <name type="scientific">Pseudonocardia xishanensis</name>
    <dbReference type="NCBI Taxonomy" id="630995"/>
    <lineage>
        <taxon>Bacteria</taxon>
        <taxon>Bacillati</taxon>
        <taxon>Actinomycetota</taxon>
        <taxon>Actinomycetes</taxon>
        <taxon>Pseudonocardiales</taxon>
        <taxon>Pseudonocardiaceae</taxon>
        <taxon>Pseudonocardia</taxon>
    </lineage>
</organism>
<feature type="domain" description="Histidine kinase" evidence="16">
    <location>
        <begin position="438"/>
        <end position="654"/>
    </location>
</feature>
<evidence type="ECO:0000313" key="19">
    <source>
        <dbReference type="EMBL" id="GAA4549910.1"/>
    </source>
</evidence>
<dbReference type="InterPro" id="IPR036890">
    <property type="entry name" value="HATPase_C_sf"/>
</dbReference>
<comment type="caution">
    <text evidence="19">The sequence shown here is derived from an EMBL/GenBank/DDBJ whole genome shotgun (WGS) entry which is preliminary data.</text>
</comment>
<dbReference type="InterPro" id="IPR036641">
    <property type="entry name" value="HPT_dom_sf"/>
</dbReference>
<dbReference type="RefSeq" id="WP_345420296.1">
    <property type="nucleotide sequence ID" value="NZ_BAABGT010000053.1"/>
</dbReference>
<name>A0ABP8RVJ6_9PSEU</name>
<evidence type="ECO:0000256" key="8">
    <source>
        <dbReference type="ARBA" id="ARBA00022741"/>
    </source>
</evidence>
<keyword evidence="6" id="KW-0808">Transferase</keyword>
<dbReference type="SMART" id="SM00304">
    <property type="entry name" value="HAMP"/>
    <property type="match status" value="1"/>
</dbReference>
<dbReference type="Gene3D" id="3.30.565.10">
    <property type="entry name" value="Histidine kinase-like ATPase, C-terminal domain"/>
    <property type="match status" value="1"/>
</dbReference>
<dbReference type="SMART" id="SM00448">
    <property type="entry name" value="REC"/>
    <property type="match status" value="2"/>
</dbReference>
<evidence type="ECO:0000313" key="20">
    <source>
        <dbReference type="Proteomes" id="UP001501598"/>
    </source>
</evidence>
<dbReference type="PANTHER" id="PTHR45339:SF1">
    <property type="entry name" value="HYBRID SIGNAL TRANSDUCTION HISTIDINE KINASE J"/>
    <property type="match status" value="1"/>
</dbReference>
<dbReference type="CDD" id="cd17546">
    <property type="entry name" value="REC_hyHK_CKI1_RcsC-like"/>
    <property type="match status" value="1"/>
</dbReference>
<evidence type="ECO:0000259" key="17">
    <source>
        <dbReference type="PROSITE" id="PS50110"/>
    </source>
</evidence>
<keyword evidence="12" id="KW-0902">Two-component regulatory system</keyword>
<dbReference type="Pfam" id="PF00512">
    <property type="entry name" value="HisKA"/>
    <property type="match status" value="1"/>
</dbReference>
<dbReference type="SUPFAM" id="SSF52172">
    <property type="entry name" value="CheY-like"/>
    <property type="match status" value="2"/>
</dbReference>
<sequence>MRPGGERRTLKRLLPVGLGFGGVLLAVVLLVSLFAEQSMQGATEAEVRRSESLRLAYELRQTSDDLTRMARSYVATGDPHYLDWFREILAIRAGTAPRPVDYDGIYWDVVSDTGRRPTPFEAPAAFAALADGAGFTADEQQLLATAQARSDELAGIEEEAFALLPDRDRATALLYDAEYLHAKAEIMDPIGQVIRLVDTRTAQETADATARARGWSAAAITVAVLLLAGMAVLVLWTRRAVLRPVGELDAATARIAAGEPEVRAPVEGVGEISALATRFNEMAERVRARQADVMLLHRVAATAHRATDLETATREVLALVCGHTGWPLGRAVFEHAVYEHGRMPVDPALVERVRESGEPVWAGSAIGLPVRVGTETVAVLEFVAGRRTERDPGQLALLADVGAQLGQVVDRVRTADALRDAATAAEAANRAKSAFLATMSHEIRTPMNAVIGMSGLLLDTELAPEQRQFAGIVRDSAHSLLLLINDILDFSKIEAGRLELEQAPFHVAECVEGALELVSADAAAKDLELLCLVEPGTPEGLVGDVTRVRQVLLNLLSNAVKFTDRGEVGVTVGHHDGEWVFTVRDTGIGIPPDRLDAIFEAFTQVDATTARRYGGTGLGLAICRRLCELMGGTVRATSTPGAGSAVVFTVRAEPTEAARRDPVPTGDALRGLHALVVDDHAGSLRQLRRRLGSWGMQVADTTSGATALRWLAEGRRFDVAVVDEPATAAAVQERQPGMPVVLLTALGRVPHADRTGVAAVVAKPVRPAPLYRALADAPADPVVPGARILVAEDHPVNQRLVLLLLHRLGLRADLAGNGLEAVEAVRDRHYDVVLMDVRMPELDGPGATRRIRALGGRQPWIIAVTAEPGGRAACLAAGMDDHLTKPLVAAELAEALARASTPAPLGPAPLDPVALDRLRELVGHDPETLTGLVEDFLAEAPALVAALRGEDSARAAHTLAGLAETFGATALAARCRAGDPIAAAAEYARVSAALRQLSGHLADV</sequence>
<dbReference type="SUPFAM" id="SSF55874">
    <property type="entry name" value="ATPase domain of HSP90 chaperone/DNA topoisomerase II/histidine kinase"/>
    <property type="match status" value="1"/>
</dbReference>
<dbReference type="SMART" id="SM00387">
    <property type="entry name" value="HATPase_c"/>
    <property type="match status" value="1"/>
</dbReference>